<keyword evidence="2" id="KW-1185">Reference proteome</keyword>
<reference evidence="1 2" key="1">
    <citation type="journal article" date="2013" name="Genome Announc.">
        <title>Draft Genome Sequence of the Psychrophilic and Alkaliphilic Rhodonellum psychrophilum Strain GCM71T.</title>
        <authorList>
            <person name="Hauptmann A.L."/>
            <person name="Glaring M.A."/>
            <person name="Hallin P.F."/>
            <person name="Prieme A."/>
            <person name="Stougaard P."/>
        </authorList>
    </citation>
    <scope>NUCLEOTIDE SEQUENCE [LARGE SCALE GENOMIC DNA]</scope>
    <source>
        <strain evidence="1 2">GCM71</strain>
    </source>
</reference>
<dbReference type="EMBL" id="AWXR01000176">
    <property type="protein sequence ID" value="ERM80115.1"/>
    <property type="molecule type" value="Genomic_DNA"/>
</dbReference>
<accession>U5BI80</accession>
<organism evidence="1 2">
    <name type="scientific">Rhodonellum psychrophilum GCM71 = DSM 17998</name>
    <dbReference type="NCBI Taxonomy" id="1123057"/>
    <lineage>
        <taxon>Bacteria</taxon>
        <taxon>Pseudomonadati</taxon>
        <taxon>Bacteroidota</taxon>
        <taxon>Cytophagia</taxon>
        <taxon>Cytophagales</taxon>
        <taxon>Cytophagaceae</taxon>
        <taxon>Rhodonellum</taxon>
    </lineage>
</organism>
<dbReference type="Proteomes" id="UP000016843">
    <property type="component" value="Unassembled WGS sequence"/>
</dbReference>
<dbReference type="AlphaFoldDB" id="U5BI80"/>
<gene>
    <name evidence="1" type="ORF">P872_17110</name>
</gene>
<evidence type="ECO:0000313" key="2">
    <source>
        <dbReference type="Proteomes" id="UP000016843"/>
    </source>
</evidence>
<name>U5BI80_9BACT</name>
<protein>
    <submittedName>
        <fullName evidence="1">Uncharacterized protein</fullName>
    </submittedName>
</protein>
<proteinExistence type="predicted"/>
<evidence type="ECO:0000313" key="1">
    <source>
        <dbReference type="EMBL" id="ERM80115.1"/>
    </source>
</evidence>
<comment type="caution">
    <text evidence="1">The sequence shown here is derived from an EMBL/GenBank/DDBJ whole genome shotgun (WGS) entry which is preliminary data.</text>
</comment>
<sequence length="39" mass="4732">MTLFEIYSFWQWLKLRIGKQLKVTQITFLRKKNGESQGN</sequence>